<feature type="active site" description="Charge relay system" evidence="7">
    <location>
        <position position="204"/>
    </location>
</feature>
<dbReference type="InterPro" id="IPR043504">
    <property type="entry name" value="Peptidase_S1_PA_chymotrypsin"/>
</dbReference>
<dbReference type="Gene3D" id="2.40.10.10">
    <property type="entry name" value="Trypsin-like serine proteases"/>
    <property type="match status" value="2"/>
</dbReference>
<evidence type="ECO:0000313" key="10">
    <source>
        <dbReference type="EMBL" id="MBR0654238.1"/>
    </source>
</evidence>
<reference evidence="10" key="1">
    <citation type="submission" date="2020-01" db="EMBL/GenBank/DDBJ databases">
        <authorList>
            <person name="Rat A."/>
        </authorList>
    </citation>
    <scope>NUCLEOTIDE SEQUENCE</scope>
    <source>
        <strain evidence="10">LMG 28251</strain>
    </source>
</reference>
<dbReference type="GO" id="GO:0005576">
    <property type="term" value="C:extracellular region"/>
    <property type="evidence" value="ECO:0007669"/>
    <property type="project" value="UniProtKB-SubCell"/>
</dbReference>
<evidence type="ECO:0000256" key="7">
    <source>
        <dbReference type="PIRSR" id="PIRSR608256-1"/>
    </source>
</evidence>
<dbReference type="InterPro" id="IPR008256">
    <property type="entry name" value="Peptidase_S1B"/>
</dbReference>
<keyword evidence="5 8" id="KW-0378">Hydrolase</keyword>
<accession>A0AAF1KN84</accession>
<keyword evidence="3 8" id="KW-0645">Protease</keyword>
<dbReference type="EC" id="3.4.21.-" evidence="8"/>
<comment type="caution">
    <text evidence="10">The sequence shown here is derived from an EMBL/GenBank/DDBJ whole genome shotgun (WGS) entry which is preliminary data.</text>
</comment>
<dbReference type="Pfam" id="PF13365">
    <property type="entry name" value="Trypsin_2"/>
    <property type="match status" value="1"/>
</dbReference>
<dbReference type="InterPro" id="IPR009003">
    <property type="entry name" value="Peptidase_S1_PA"/>
</dbReference>
<evidence type="ECO:0000256" key="6">
    <source>
        <dbReference type="ARBA" id="ARBA00022825"/>
    </source>
</evidence>
<name>A0AAF1KN84_9PROT</name>
<evidence type="ECO:0000256" key="8">
    <source>
        <dbReference type="RuleBase" id="RU004296"/>
    </source>
</evidence>
<dbReference type="PANTHER" id="PTHR43019:SF23">
    <property type="entry name" value="PROTEASE DO-LIKE 5, CHLOROPLASTIC"/>
    <property type="match status" value="1"/>
</dbReference>
<evidence type="ECO:0000256" key="2">
    <source>
        <dbReference type="ARBA" id="ARBA00008764"/>
    </source>
</evidence>
<feature type="active site" description="Charge relay system" evidence="7">
    <location>
        <position position="277"/>
    </location>
</feature>
<dbReference type="SUPFAM" id="SSF50494">
    <property type="entry name" value="Trypsin-like serine proteases"/>
    <property type="match status" value="1"/>
</dbReference>
<comment type="similarity">
    <text evidence="2 8">Belongs to the peptidase S1B family.</text>
</comment>
<dbReference type="PRINTS" id="PR00839">
    <property type="entry name" value="V8PROTEASE"/>
</dbReference>
<comment type="subcellular location">
    <subcellularLocation>
        <location evidence="1">Secreted</location>
    </subcellularLocation>
</comment>
<organism evidence="10 11">
    <name type="scientific">Plastoroseomonas arctica</name>
    <dbReference type="NCBI Taxonomy" id="1509237"/>
    <lineage>
        <taxon>Bacteria</taxon>
        <taxon>Pseudomonadati</taxon>
        <taxon>Pseudomonadota</taxon>
        <taxon>Alphaproteobacteria</taxon>
        <taxon>Acetobacterales</taxon>
        <taxon>Acetobacteraceae</taxon>
        <taxon>Plastoroseomonas</taxon>
    </lineage>
</organism>
<gene>
    <name evidence="10" type="ORF">GXW79_03995</name>
</gene>
<feature type="active site" description="Charge relay system" evidence="7">
    <location>
        <position position="173"/>
    </location>
</feature>
<dbReference type="AlphaFoldDB" id="A0AAF1KN84"/>
<feature type="signal peptide" evidence="8">
    <location>
        <begin position="1"/>
        <end position="23"/>
    </location>
</feature>
<dbReference type="GO" id="GO:0006508">
    <property type="term" value="P:proteolysis"/>
    <property type="evidence" value="ECO:0007669"/>
    <property type="project" value="UniProtKB-KW"/>
</dbReference>
<dbReference type="GO" id="GO:0008236">
    <property type="term" value="F:serine-type peptidase activity"/>
    <property type="evidence" value="ECO:0007669"/>
    <property type="project" value="UniProtKB-KW"/>
</dbReference>
<evidence type="ECO:0000256" key="9">
    <source>
        <dbReference type="SAM" id="MobiDB-lite"/>
    </source>
</evidence>
<keyword evidence="6 8" id="KW-0720">Serine protease</keyword>
<feature type="compositionally biased region" description="Pro residues" evidence="9">
    <location>
        <begin position="129"/>
        <end position="142"/>
    </location>
</feature>
<proteinExistence type="inferred from homology"/>
<feature type="chain" id="PRO_5041773716" description="Serine protease" evidence="8">
    <location>
        <begin position="24"/>
        <end position="362"/>
    </location>
</feature>
<keyword evidence="11" id="KW-1185">Reference proteome</keyword>
<protein>
    <recommendedName>
        <fullName evidence="8">Serine protease</fullName>
        <ecNumber evidence="8">3.4.21.-</ecNumber>
    </recommendedName>
</protein>
<evidence type="ECO:0000313" key="11">
    <source>
        <dbReference type="Proteomes" id="UP001196068"/>
    </source>
</evidence>
<feature type="region of interest" description="Disordered" evidence="9">
    <location>
        <begin position="123"/>
        <end position="155"/>
    </location>
</feature>
<keyword evidence="4 8" id="KW-0732">Signal</keyword>
<dbReference type="Proteomes" id="UP001196068">
    <property type="component" value="Unassembled WGS sequence"/>
</dbReference>
<sequence length="362" mass="37868">MLRAMPRPLRLALAALAALPLLAQAPAPSPTLAQPASPEAFRIVNGTGADAVALHAVRSGRPDWGSNLLSRGLLAPDARFALRPAPSAGCRFDLRLVLEDGREAVLREQDICANREVRLANAAVVTPRPDAPPRTPQPPPPAAGGGPQPNTGARVASGTGFVVARDVVLTNQHVVEGCNRILVRTADGRTLAATPPARVDQRRDLALLTVPGDPGPPLTFRTNEVRRGEAVVTYGFPLSGVLSSGPTLTTGEVSALAGMQDNPVQFQISAPVQPGNSGGPLLDRQGHVVGIVVSKLNAQRIAARTGDIPQNVNFAVKGTEAMDFLRRAGLTPLAAESLGVDRSAAEVGETAHRSTLFIRCER</sequence>
<dbReference type="EMBL" id="JAAEDH010000002">
    <property type="protein sequence ID" value="MBR0654238.1"/>
    <property type="molecule type" value="Genomic_DNA"/>
</dbReference>
<evidence type="ECO:0000256" key="4">
    <source>
        <dbReference type="ARBA" id="ARBA00022729"/>
    </source>
</evidence>
<evidence type="ECO:0000256" key="3">
    <source>
        <dbReference type="ARBA" id="ARBA00022670"/>
    </source>
</evidence>
<dbReference type="PANTHER" id="PTHR43019">
    <property type="entry name" value="SERINE ENDOPROTEASE DEGS"/>
    <property type="match status" value="1"/>
</dbReference>
<evidence type="ECO:0000256" key="5">
    <source>
        <dbReference type="ARBA" id="ARBA00022801"/>
    </source>
</evidence>
<reference evidence="10" key="2">
    <citation type="journal article" date="2021" name="Syst. Appl. Microbiol.">
        <title>Roseomonas hellenica sp. nov., isolated from roots of wild-growing Alkanna tinctoria.</title>
        <authorList>
            <person name="Rat A."/>
            <person name="Naranjo H.D."/>
            <person name="Lebbe L."/>
            <person name="Cnockaert M."/>
            <person name="Krigas N."/>
            <person name="Grigoriadou K."/>
            <person name="Maloupa E."/>
            <person name="Willems A."/>
        </authorList>
    </citation>
    <scope>NUCLEOTIDE SEQUENCE</scope>
    <source>
        <strain evidence="10">LMG 28251</strain>
    </source>
</reference>
<evidence type="ECO:0000256" key="1">
    <source>
        <dbReference type="ARBA" id="ARBA00004613"/>
    </source>
</evidence>